<keyword evidence="2" id="KW-1185">Reference proteome</keyword>
<sequence>MKNGIEWLPHTGTQPVKLPPILSSAGGSSKGPGKILSWNAFGKWLKGRDTVMDIELDPDEFEAYTKRWALKWHYFQETFPETSQENVDGMGRDEIGARITWLTDYEILAGVASVANPIENCQPDLISVLTGSKANATLTEQTSQELGSLVGQLKTMTVRLYK</sequence>
<dbReference type="AlphaFoldDB" id="A0AAD7G813"/>
<name>A0AAD7G813_MYCRO</name>
<gene>
    <name evidence="1" type="ORF">B0H17DRAFT_1334496</name>
</gene>
<protein>
    <submittedName>
        <fullName evidence="1">Uncharacterized protein</fullName>
    </submittedName>
</protein>
<dbReference type="EMBL" id="JARKIE010000143">
    <property type="protein sequence ID" value="KAJ7676388.1"/>
    <property type="molecule type" value="Genomic_DNA"/>
</dbReference>
<reference evidence="1" key="1">
    <citation type="submission" date="2023-03" db="EMBL/GenBank/DDBJ databases">
        <title>Massive genome expansion in bonnet fungi (Mycena s.s.) driven by repeated elements and novel gene families across ecological guilds.</title>
        <authorList>
            <consortium name="Lawrence Berkeley National Laboratory"/>
            <person name="Harder C.B."/>
            <person name="Miyauchi S."/>
            <person name="Viragh M."/>
            <person name="Kuo A."/>
            <person name="Thoen E."/>
            <person name="Andreopoulos B."/>
            <person name="Lu D."/>
            <person name="Skrede I."/>
            <person name="Drula E."/>
            <person name="Henrissat B."/>
            <person name="Morin E."/>
            <person name="Kohler A."/>
            <person name="Barry K."/>
            <person name="LaButti K."/>
            <person name="Morin E."/>
            <person name="Salamov A."/>
            <person name="Lipzen A."/>
            <person name="Mereny Z."/>
            <person name="Hegedus B."/>
            <person name="Baldrian P."/>
            <person name="Stursova M."/>
            <person name="Weitz H."/>
            <person name="Taylor A."/>
            <person name="Grigoriev I.V."/>
            <person name="Nagy L.G."/>
            <person name="Martin F."/>
            <person name="Kauserud H."/>
        </authorList>
    </citation>
    <scope>NUCLEOTIDE SEQUENCE</scope>
    <source>
        <strain evidence="1">CBHHK067</strain>
    </source>
</reference>
<comment type="caution">
    <text evidence="1">The sequence shown here is derived from an EMBL/GenBank/DDBJ whole genome shotgun (WGS) entry which is preliminary data.</text>
</comment>
<dbReference type="Proteomes" id="UP001221757">
    <property type="component" value="Unassembled WGS sequence"/>
</dbReference>
<organism evidence="1 2">
    <name type="scientific">Mycena rosella</name>
    <name type="common">Pink bonnet</name>
    <name type="synonym">Agaricus rosellus</name>
    <dbReference type="NCBI Taxonomy" id="1033263"/>
    <lineage>
        <taxon>Eukaryota</taxon>
        <taxon>Fungi</taxon>
        <taxon>Dikarya</taxon>
        <taxon>Basidiomycota</taxon>
        <taxon>Agaricomycotina</taxon>
        <taxon>Agaricomycetes</taxon>
        <taxon>Agaricomycetidae</taxon>
        <taxon>Agaricales</taxon>
        <taxon>Marasmiineae</taxon>
        <taxon>Mycenaceae</taxon>
        <taxon>Mycena</taxon>
    </lineage>
</organism>
<evidence type="ECO:0000313" key="1">
    <source>
        <dbReference type="EMBL" id="KAJ7676388.1"/>
    </source>
</evidence>
<evidence type="ECO:0000313" key="2">
    <source>
        <dbReference type="Proteomes" id="UP001221757"/>
    </source>
</evidence>
<proteinExistence type="predicted"/>
<accession>A0AAD7G813</accession>